<organism evidence="16 17">
    <name type="scientific">Larinioides sclopetarius</name>
    <dbReference type="NCBI Taxonomy" id="280406"/>
    <lineage>
        <taxon>Eukaryota</taxon>
        <taxon>Metazoa</taxon>
        <taxon>Ecdysozoa</taxon>
        <taxon>Arthropoda</taxon>
        <taxon>Chelicerata</taxon>
        <taxon>Arachnida</taxon>
        <taxon>Araneae</taxon>
        <taxon>Araneomorphae</taxon>
        <taxon>Entelegynae</taxon>
        <taxon>Araneoidea</taxon>
        <taxon>Araneidae</taxon>
        <taxon>Larinioides</taxon>
    </lineage>
</organism>
<comment type="subcellular location">
    <subcellularLocation>
        <location evidence="3">Endoplasmic reticulum membrane</location>
        <topology evidence="3">Peripheral membrane protein</topology>
    </subcellularLocation>
    <subcellularLocation>
        <location evidence="2">Microsome membrane</location>
        <topology evidence="2">Peripheral membrane protein</topology>
    </subcellularLocation>
</comment>
<evidence type="ECO:0008006" key="18">
    <source>
        <dbReference type="Google" id="ProtNLM"/>
    </source>
</evidence>
<evidence type="ECO:0000256" key="4">
    <source>
        <dbReference type="ARBA" id="ARBA00010617"/>
    </source>
</evidence>
<keyword evidence="8" id="KW-0492">Microsome</keyword>
<comment type="similarity">
    <text evidence="4 15">Belongs to the cytochrome P450 family.</text>
</comment>
<keyword evidence="10 14" id="KW-0408">Iron</keyword>
<dbReference type="InterPro" id="IPR050705">
    <property type="entry name" value="Cytochrome_P450_3A"/>
</dbReference>
<evidence type="ECO:0000256" key="9">
    <source>
        <dbReference type="ARBA" id="ARBA00023002"/>
    </source>
</evidence>
<evidence type="ECO:0000256" key="5">
    <source>
        <dbReference type="ARBA" id="ARBA00022617"/>
    </source>
</evidence>
<gene>
    <name evidence="16" type="ORF">LARSCL_LOCUS17773</name>
</gene>
<dbReference type="PANTHER" id="PTHR24302">
    <property type="entry name" value="CYTOCHROME P450 FAMILY 3"/>
    <property type="match status" value="1"/>
</dbReference>
<dbReference type="Gene3D" id="1.10.630.10">
    <property type="entry name" value="Cytochrome P450"/>
    <property type="match status" value="1"/>
</dbReference>
<dbReference type="Proteomes" id="UP001497382">
    <property type="component" value="Unassembled WGS sequence"/>
</dbReference>
<dbReference type="InterPro" id="IPR017972">
    <property type="entry name" value="Cyt_P450_CS"/>
</dbReference>
<evidence type="ECO:0000256" key="2">
    <source>
        <dbReference type="ARBA" id="ARBA00004174"/>
    </source>
</evidence>
<dbReference type="EMBL" id="CAXIEN010000310">
    <property type="protein sequence ID" value="CAL1292651.1"/>
    <property type="molecule type" value="Genomic_DNA"/>
</dbReference>
<feature type="binding site" description="axial binding residue" evidence="14">
    <location>
        <position position="469"/>
    </location>
    <ligand>
        <name>heme</name>
        <dbReference type="ChEBI" id="CHEBI:30413"/>
    </ligand>
    <ligandPart>
        <name>Fe</name>
        <dbReference type="ChEBI" id="CHEBI:18248"/>
    </ligandPart>
</feature>
<evidence type="ECO:0000256" key="3">
    <source>
        <dbReference type="ARBA" id="ARBA00004406"/>
    </source>
</evidence>
<evidence type="ECO:0000256" key="1">
    <source>
        <dbReference type="ARBA" id="ARBA00001971"/>
    </source>
</evidence>
<keyword evidence="6 14" id="KW-0479">Metal-binding</keyword>
<comment type="caution">
    <text evidence="16">The sequence shown here is derived from an EMBL/GenBank/DDBJ whole genome shotgun (WGS) entry which is preliminary data.</text>
</comment>
<dbReference type="PRINTS" id="PR00463">
    <property type="entry name" value="EP450I"/>
</dbReference>
<evidence type="ECO:0000313" key="16">
    <source>
        <dbReference type="EMBL" id="CAL1292651.1"/>
    </source>
</evidence>
<dbReference type="GO" id="GO:0005789">
    <property type="term" value="C:endoplasmic reticulum membrane"/>
    <property type="evidence" value="ECO:0007669"/>
    <property type="project" value="UniProtKB-SubCell"/>
</dbReference>
<protein>
    <recommendedName>
        <fullName evidence="18">Cytochrome P450</fullName>
    </recommendedName>
</protein>
<dbReference type="PROSITE" id="PS00086">
    <property type="entry name" value="CYTOCHROME_P450"/>
    <property type="match status" value="1"/>
</dbReference>
<dbReference type="GO" id="GO:0005506">
    <property type="term" value="F:iron ion binding"/>
    <property type="evidence" value="ECO:0007669"/>
    <property type="project" value="InterPro"/>
</dbReference>
<dbReference type="PRINTS" id="PR00385">
    <property type="entry name" value="P450"/>
</dbReference>
<evidence type="ECO:0000256" key="6">
    <source>
        <dbReference type="ARBA" id="ARBA00022723"/>
    </source>
</evidence>
<sequence>MEIFISLLCVAGVLWISWRWKKLSLWQSLGILGPKPNLIFGNLLELYQKGPIKCHEEWVKKYGRVLGYFYGMKPVLLVTDPYLLKNIFIRDFNKFINRESFNPLLEYSKKDRKAQTVLILPGQAWKDVRSVLTPTFTTSKMKQMSGSMNSSIETMLEILQEKAQKGIGFDIFDVYQRLTMDVITKTAFGIQTDVQTNAKSNILRATKLIFVTSYKDAIIFLGLTLPILRRLCSKLQEFIATLLNKGRPPNIVLRKGIRKVMEMRRKNPETKKNDLLQLMLDSSVAVSEDVDVSSLEAGNAEFEKAGSAETGNKKKRCMTDDEIESSAFTVLLAGYETTSTALAFTTYLLAKHQDVQENLYQEIKDLIERGQKLEYATVNKLPYLDKVLNESMRMYPPVHLFTNRYALEDVQYDDIQIPKGTLIQAPVYLMHHDPEFWSEPEIFDPERFSTKPNSEGITYLPFGVGPRNCLGMRFAQLESKLALANMIYKFKINLDEKQQDGLEILCRIRFLSPAKVRVKLEQRNEGN</sequence>
<evidence type="ECO:0000313" key="17">
    <source>
        <dbReference type="Proteomes" id="UP001497382"/>
    </source>
</evidence>
<dbReference type="CDD" id="cd11055">
    <property type="entry name" value="CYP3A-like"/>
    <property type="match status" value="1"/>
</dbReference>
<evidence type="ECO:0000256" key="14">
    <source>
        <dbReference type="PIRSR" id="PIRSR602401-1"/>
    </source>
</evidence>
<keyword evidence="7" id="KW-0256">Endoplasmic reticulum</keyword>
<dbReference type="Pfam" id="PF00067">
    <property type="entry name" value="p450"/>
    <property type="match status" value="1"/>
</dbReference>
<accession>A0AAV2B8T1</accession>
<dbReference type="InterPro" id="IPR002401">
    <property type="entry name" value="Cyt_P450_E_grp-I"/>
</dbReference>
<evidence type="ECO:0000256" key="10">
    <source>
        <dbReference type="ARBA" id="ARBA00023004"/>
    </source>
</evidence>
<evidence type="ECO:0000256" key="7">
    <source>
        <dbReference type="ARBA" id="ARBA00022824"/>
    </source>
</evidence>
<proteinExistence type="inferred from homology"/>
<evidence type="ECO:0000256" key="13">
    <source>
        <dbReference type="ARBA" id="ARBA00043906"/>
    </source>
</evidence>
<keyword evidence="17" id="KW-1185">Reference proteome</keyword>
<dbReference type="InterPro" id="IPR001128">
    <property type="entry name" value="Cyt_P450"/>
</dbReference>
<evidence type="ECO:0000256" key="8">
    <source>
        <dbReference type="ARBA" id="ARBA00022848"/>
    </source>
</evidence>
<comment type="cofactor">
    <cofactor evidence="1 14">
        <name>heme</name>
        <dbReference type="ChEBI" id="CHEBI:30413"/>
    </cofactor>
</comment>
<dbReference type="FunFam" id="1.10.630.10:FF:000042">
    <property type="entry name" value="Cytochrome P450"/>
    <property type="match status" value="1"/>
</dbReference>
<comment type="function">
    <text evidence="13">Cytochromes P450 are a group of heme-thiolate monooxygenases. They oxidize a variety of structurally unrelated compounds, including steroids, fatty acids, and xenobiotics.</text>
</comment>
<dbReference type="AlphaFoldDB" id="A0AAV2B8T1"/>
<dbReference type="GO" id="GO:0008395">
    <property type="term" value="F:steroid hydroxylase activity"/>
    <property type="evidence" value="ECO:0007669"/>
    <property type="project" value="TreeGrafter"/>
</dbReference>
<dbReference type="GO" id="GO:0020037">
    <property type="term" value="F:heme binding"/>
    <property type="evidence" value="ECO:0007669"/>
    <property type="project" value="InterPro"/>
</dbReference>
<evidence type="ECO:0000256" key="15">
    <source>
        <dbReference type="RuleBase" id="RU000461"/>
    </source>
</evidence>
<dbReference type="SUPFAM" id="SSF48264">
    <property type="entry name" value="Cytochrome P450"/>
    <property type="match status" value="1"/>
</dbReference>
<dbReference type="GO" id="GO:0016705">
    <property type="term" value="F:oxidoreductase activity, acting on paired donors, with incorporation or reduction of molecular oxygen"/>
    <property type="evidence" value="ECO:0007669"/>
    <property type="project" value="InterPro"/>
</dbReference>
<reference evidence="16 17" key="1">
    <citation type="submission" date="2024-04" db="EMBL/GenBank/DDBJ databases">
        <authorList>
            <person name="Rising A."/>
            <person name="Reimegard J."/>
            <person name="Sonavane S."/>
            <person name="Akerstrom W."/>
            <person name="Nylinder S."/>
            <person name="Hedman E."/>
            <person name="Kallberg Y."/>
        </authorList>
    </citation>
    <scope>NUCLEOTIDE SEQUENCE [LARGE SCALE GENOMIC DNA]</scope>
</reference>
<evidence type="ECO:0000256" key="12">
    <source>
        <dbReference type="ARBA" id="ARBA00023136"/>
    </source>
</evidence>
<keyword evidence="11 15" id="KW-0503">Monooxygenase</keyword>
<evidence type="ECO:0000256" key="11">
    <source>
        <dbReference type="ARBA" id="ARBA00023033"/>
    </source>
</evidence>
<name>A0AAV2B8T1_9ARAC</name>
<dbReference type="PANTHER" id="PTHR24302:SF15">
    <property type="entry name" value="FATTY-ACID PEROXYGENASE"/>
    <property type="match status" value="1"/>
</dbReference>
<keyword evidence="12" id="KW-0472">Membrane</keyword>
<keyword evidence="9 15" id="KW-0560">Oxidoreductase</keyword>
<dbReference type="InterPro" id="IPR036396">
    <property type="entry name" value="Cyt_P450_sf"/>
</dbReference>
<keyword evidence="5 14" id="KW-0349">Heme</keyword>